<feature type="non-terminal residue" evidence="1">
    <location>
        <position position="96"/>
    </location>
</feature>
<comment type="caution">
    <text evidence="1">The sequence shown here is derived from an EMBL/GenBank/DDBJ whole genome shotgun (WGS) entry which is preliminary data.</text>
</comment>
<organism evidence="1">
    <name type="scientific">marine sediment metagenome</name>
    <dbReference type="NCBI Taxonomy" id="412755"/>
    <lineage>
        <taxon>unclassified sequences</taxon>
        <taxon>metagenomes</taxon>
        <taxon>ecological metagenomes</taxon>
    </lineage>
</organism>
<reference evidence="1" key="1">
    <citation type="journal article" date="2014" name="Front. Microbiol.">
        <title>High frequency of phylogenetically diverse reductive dehalogenase-homologous genes in deep subseafloor sedimentary metagenomes.</title>
        <authorList>
            <person name="Kawai M."/>
            <person name="Futagami T."/>
            <person name="Toyoda A."/>
            <person name="Takaki Y."/>
            <person name="Nishi S."/>
            <person name="Hori S."/>
            <person name="Arai W."/>
            <person name="Tsubouchi T."/>
            <person name="Morono Y."/>
            <person name="Uchiyama I."/>
            <person name="Ito T."/>
            <person name="Fujiyama A."/>
            <person name="Inagaki F."/>
            <person name="Takami H."/>
        </authorList>
    </citation>
    <scope>NUCLEOTIDE SEQUENCE</scope>
    <source>
        <strain evidence="1">Expedition CK06-06</strain>
    </source>
</reference>
<protein>
    <submittedName>
        <fullName evidence="1">Uncharacterized protein</fullName>
    </submittedName>
</protein>
<dbReference type="AlphaFoldDB" id="X1V3P5"/>
<gene>
    <name evidence="1" type="ORF">S12H4_52292</name>
</gene>
<accession>X1V3P5</accession>
<sequence>MMGYSQQLTNNEQQSGSYKIDSIPHITAVEERALWRKYIKLRHIRGILTSEGVLDDIREASPIVFSRIIDNMPEGSHIIFSRIIDNMPEASSIVLS</sequence>
<proteinExistence type="predicted"/>
<dbReference type="EMBL" id="BARW01033160">
    <property type="protein sequence ID" value="GAJ06796.1"/>
    <property type="molecule type" value="Genomic_DNA"/>
</dbReference>
<name>X1V3P5_9ZZZZ</name>
<evidence type="ECO:0000313" key="1">
    <source>
        <dbReference type="EMBL" id="GAJ06796.1"/>
    </source>
</evidence>